<dbReference type="GeneID" id="30990709"/>
<keyword evidence="3" id="KW-0285">Flavoprotein</keyword>
<accession>A0A1E4S447</accession>
<comment type="similarity">
    <text evidence="2">Belongs to the DAMOX/DASOX family.</text>
</comment>
<keyword evidence="5" id="KW-0560">Oxidoreductase</keyword>
<reference evidence="8 9" key="1">
    <citation type="journal article" date="2016" name="Proc. Natl. Acad. Sci. U.S.A.">
        <title>Comparative genomics of biotechnologically important yeasts.</title>
        <authorList>
            <person name="Riley R."/>
            <person name="Haridas S."/>
            <person name="Wolfe K.H."/>
            <person name="Lopes M.R."/>
            <person name="Hittinger C.T."/>
            <person name="Goeker M."/>
            <person name="Salamov A.A."/>
            <person name="Wisecaver J.H."/>
            <person name="Long T.M."/>
            <person name="Calvey C.H."/>
            <person name="Aerts A.L."/>
            <person name="Barry K.W."/>
            <person name="Choi C."/>
            <person name="Clum A."/>
            <person name="Coughlan A.Y."/>
            <person name="Deshpande S."/>
            <person name="Douglass A.P."/>
            <person name="Hanson S.J."/>
            <person name="Klenk H.-P."/>
            <person name="LaButti K.M."/>
            <person name="Lapidus A."/>
            <person name="Lindquist E.A."/>
            <person name="Lipzen A.M."/>
            <person name="Meier-Kolthoff J.P."/>
            <person name="Ohm R.A."/>
            <person name="Otillar R.P."/>
            <person name="Pangilinan J.L."/>
            <person name="Peng Y."/>
            <person name="Rokas A."/>
            <person name="Rosa C.A."/>
            <person name="Scheuner C."/>
            <person name="Sibirny A.A."/>
            <person name="Slot J.C."/>
            <person name="Stielow J.B."/>
            <person name="Sun H."/>
            <person name="Kurtzman C.P."/>
            <person name="Blackwell M."/>
            <person name="Grigoriev I.V."/>
            <person name="Jeffries T.W."/>
        </authorList>
    </citation>
    <scope>NUCLEOTIDE SEQUENCE [LARGE SCALE GENOMIC DNA]</scope>
    <source>
        <strain evidence="9">ATCC 18201 / CBS 1600 / BCRC 20928 / JCM 3617 / NBRC 0987 / NRRL Y-1542</strain>
    </source>
</reference>
<evidence type="ECO:0000256" key="2">
    <source>
        <dbReference type="ARBA" id="ARBA00006730"/>
    </source>
</evidence>
<sequence length="348" mass="38462">MGKVVVLGAGVSGLTCALYLQDEGHSVTIIGRHIPGDLDIRYTSPYAGANWHSFASADDKVTQDIDIVGYNKFLELASEPGAGVHIVPSVNFVRKDGLHEGKVKIPWFASRVQNFHLLSKDEYPQIEDFVGGWGMDSVTISTTIYLNYLLQKFLNKGGVLKRVEVKHVNEAFNHHQSGEKADLVINCTGLSARFLGGVEDEKCFPIRGQVLWARNNATRQVSVKIKGNYEGESLYMFPRKEGGCIIGGTFLKNQWGSKPDPELTKRMVARAEKYIPELIDPKLGNPSHIEVFGENVGLRPAREGGVRVEREGNIIHNYGVGPAGYQSSFGIAEKVIQLSKEFFRSSKL</sequence>
<feature type="binding site" evidence="6">
    <location>
        <position position="168"/>
    </location>
    <ligand>
        <name>FAD</name>
        <dbReference type="ChEBI" id="CHEBI:57692"/>
    </ligand>
</feature>
<feature type="binding site" evidence="6">
    <location>
        <begin position="43"/>
        <end position="44"/>
    </location>
    <ligand>
        <name>FAD</name>
        <dbReference type="ChEBI" id="CHEBI:57692"/>
    </ligand>
</feature>
<dbReference type="GO" id="GO:0005737">
    <property type="term" value="C:cytoplasm"/>
    <property type="evidence" value="ECO:0007669"/>
    <property type="project" value="TreeGrafter"/>
</dbReference>
<dbReference type="SUPFAM" id="SSF51971">
    <property type="entry name" value="Nucleotide-binding domain"/>
    <property type="match status" value="1"/>
</dbReference>
<comment type="cofactor">
    <cofactor evidence="1 6">
        <name>FAD</name>
        <dbReference type="ChEBI" id="CHEBI:57692"/>
    </cofactor>
</comment>
<evidence type="ECO:0000256" key="1">
    <source>
        <dbReference type="ARBA" id="ARBA00001974"/>
    </source>
</evidence>
<dbReference type="PIRSF" id="PIRSF000189">
    <property type="entry name" value="D-aa_oxidase"/>
    <property type="match status" value="1"/>
</dbReference>
<feature type="domain" description="FAD dependent oxidoreductase" evidence="7">
    <location>
        <begin position="3"/>
        <end position="337"/>
    </location>
</feature>
<gene>
    <name evidence="8" type="ORF">CYBJADRAFT_172280</name>
</gene>
<feature type="binding site" evidence="6">
    <location>
        <position position="188"/>
    </location>
    <ligand>
        <name>FAD</name>
        <dbReference type="ChEBI" id="CHEBI:57692"/>
    </ligand>
</feature>
<dbReference type="SUPFAM" id="SSF54373">
    <property type="entry name" value="FAD-linked reductases, C-terminal domain"/>
    <property type="match status" value="1"/>
</dbReference>
<evidence type="ECO:0000313" key="8">
    <source>
        <dbReference type="EMBL" id="ODV74298.1"/>
    </source>
</evidence>
<evidence type="ECO:0000256" key="5">
    <source>
        <dbReference type="ARBA" id="ARBA00023002"/>
    </source>
</evidence>
<dbReference type="PANTHER" id="PTHR11530">
    <property type="entry name" value="D-AMINO ACID OXIDASE"/>
    <property type="match status" value="1"/>
</dbReference>
<keyword evidence="9" id="KW-1185">Reference proteome</keyword>
<dbReference type="GO" id="GO:0003884">
    <property type="term" value="F:D-amino-acid oxidase activity"/>
    <property type="evidence" value="ECO:0007669"/>
    <property type="project" value="InterPro"/>
</dbReference>
<dbReference type="InterPro" id="IPR006076">
    <property type="entry name" value="FAD-dep_OxRdtase"/>
</dbReference>
<dbReference type="OrthoDB" id="409956at2759"/>
<dbReference type="STRING" id="983966.A0A1E4S447"/>
<dbReference type="Gene3D" id="3.30.9.10">
    <property type="entry name" value="D-Amino Acid Oxidase, subunit A, domain 2"/>
    <property type="match status" value="1"/>
</dbReference>
<name>A0A1E4S447_CYBJN</name>
<evidence type="ECO:0000256" key="3">
    <source>
        <dbReference type="ARBA" id="ARBA00022630"/>
    </source>
</evidence>
<dbReference type="PANTHER" id="PTHR11530:SF16">
    <property type="entry name" value="D-AMINO ACID OXIDASE (AFU_ORTHOLOGUE AFUA_5G11290)"/>
    <property type="match status" value="1"/>
</dbReference>
<dbReference type="OMA" id="VHFQECE"/>
<proteinExistence type="inferred from homology"/>
<evidence type="ECO:0000256" key="6">
    <source>
        <dbReference type="PIRSR" id="PIRSR000189-1"/>
    </source>
</evidence>
<dbReference type="Pfam" id="PF01266">
    <property type="entry name" value="DAO"/>
    <property type="match status" value="1"/>
</dbReference>
<dbReference type="GO" id="GO:0071949">
    <property type="term" value="F:FAD binding"/>
    <property type="evidence" value="ECO:0007669"/>
    <property type="project" value="InterPro"/>
</dbReference>
<dbReference type="Gene3D" id="3.40.50.720">
    <property type="entry name" value="NAD(P)-binding Rossmann-like Domain"/>
    <property type="match status" value="1"/>
</dbReference>
<dbReference type="AlphaFoldDB" id="A0A1E4S447"/>
<evidence type="ECO:0000256" key="4">
    <source>
        <dbReference type="ARBA" id="ARBA00022827"/>
    </source>
</evidence>
<organism evidence="8 9">
    <name type="scientific">Cyberlindnera jadinii (strain ATCC 18201 / CBS 1600 / BCRC 20928 / JCM 3617 / NBRC 0987 / NRRL Y-1542)</name>
    <name type="common">Torula yeast</name>
    <name type="synonym">Candida utilis</name>
    <dbReference type="NCBI Taxonomy" id="983966"/>
    <lineage>
        <taxon>Eukaryota</taxon>
        <taxon>Fungi</taxon>
        <taxon>Dikarya</taxon>
        <taxon>Ascomycota</taxon>
        <taxon>Saccharomycotina</taxon>
        <taxon>Saccharomycetes</taxon>
        <taxon>Phaffomycetales</taxon>
        <taxon>Phaffomycetaceae</taxon>
        <taxon>Cyberlindnera</taxon>
    </lineage>
</organism>
<dbReference type="Proteomes" id="UP000094389">
    <property type="component" value="Unassembled WGS sequence"/>
</dbReference>
<evidence type="ECO:0000313" key="9">
    <source>
        <dbReference type="Proteomes" id="UP000094389"/>
    </source>
</evidence>
<dbReference type="InterPro" id="IPR023209">
    <property type="entry name" value="DAO"/>
</dbReference>
<keyword evidence="4 6" id="KW-0274">FAD</keyword>
<dbReference type="RefSeq" id="XP_020071337.1">
    <property type="nucleotide sequence ID" value="XM_020216313.1"/>
</dbReference>
<dbReference type="GO" id="GO:0019478">
    <property type="term" value="P:D-amino acid catabolic process"/>
    <property type="evidence" value="ECO:0007669"/>
    <property type="project" value="TreeGrafter"/>
</dbReference>
<protein>
    <submittedName>
        <fullName evidence="8">D-amino acid oxidase</fullName>
    </submittedName>
</protein>
<evidence type="ECO:0000259" key="7">
    <source>
        <dbReference type="Pfam" id="PF01266"/>
    </source>
</evidence>
<dbReference type="EMBL" id="KV453928">
    <property type="protein sequence ID" value="ODV74298.1"/>
    <property type="molecule type" value="Genomic_DNA"/>
</dbReference>